<gene>
    <name evidence="6" type="primary">KTR1_0</name>
    <name evidence="6" type="ORF">A0J61_00350</name>
</gene>
<keyword evidence="5" id="KW-1133">Transmembrane helix</keyword>
<name>A0A1C7NRI5_9FUNG</name>
<dbReference type="PANTHER" id="PTHR31121:SF6">
    <property type="entry name" value="ALPHA-1,2 MANNOSYLTRANSFERASE KTR1"/>
    <property type="match status" value="1"/>
</dbReference>
<keyword evidence="6" id="KW-0328">Glycosyltransferase</keyword>
<keyword evidence="5" id="KW-0812">Transmembrane</keyword>
<comment type="similarity">
    <text evidence="1">Belongs to the glycosyltransferase 15 family.</text>
</comment>
<accession>A0A1C7NRI5</accession>
<proteinExistence type="inferred from homology"/>
<feature type="compositionally biased region" description="Basic and acidic residues" evidence="4">
    <location>
        <begin position="69"/>
        <end position="82"/>
    </location>
</feature>
<evidence type="ECO:0000256" key="2">
    <source>
        <dbReference type="ARBA" id="ARBA00022679"/>
    </source>
</evidence>
<feature type="transmembrane region" description="Helical" evidence="5">
    <location>
        <begin position="7"/>
        <end position="24"/>
    </location>
</feature>
<evidence type="ECO:0000313" key="6">
    <source>
        <dbReference type="EMBL" id="OBZ91628.1"/>
    </source>
</evidence>
<evidence type="ECO:0000313" key="7">
    <source>
        <dbReference type="Proteomes" id="UP000093000"/>
    </source>
</evidence>
<dbReference type="Proteomes" id="UP000093000">
    <property type="component" value="Unassembled WGS sequence"/>
</dbReference>
<evidence type="ECO:0000256" key="4">
    <source>
        <dbReference type="SAM" id="MobiDB-lite"/>
    </source>
</evidence>
<dbReference type="PANTHER" id="PTHR31121">
    <property type="entry name" value="ALPHA-1,2 MANNOSYLTRANSFERASE KTR1"/>
    <property type="match status" value="1"/>
</dbReference>
<organism evidence="6 7">
    <name type="scientific">Choanephora cucurbitarum</name>
    <dbReference type="NCBI Taxonomy" id="101091"/>
    <lineage>
        <taxon>Eukaryota</taxon>
        <taxon>Fungi</taxon>
        <taxon>Fungi incertae sedis</taxon>
        <taxon>Mucoromycota</taxon>
        <taxon>Mucoromycotina</taxon>
        <taxon>Mucoromycetes</taxon>
        <taxon>Mucorales</taxon>
        <taxon>Mucorineae</taxon>
        <taxon>Choanephoraceae</taxon>
        <taxon>Choanephoroideae</taxon>
        <taxon>Choanephora</taxon>
    </lineage>
</organism>
<dbReference type="SUPFAM" id="SSF53448">
    <property type="entry name" value="Nucleotide-diphospho-sugar transferases"/>
    <property type="match status" value="1"/>
</dbReference>
<protein>
    <submittedName>
        <fullName evidence="6">Alpha-1,2 mannosyltransferase KTR1</fullName>
    </submittedName>
</protein>
<dbReference type="GO" id="GO:0016020">
    <property type="term" value="C:membrane"/>
    <property type="evidence" value="ECO:0007669"/>
    <property type="project" value="InterPro"/>
</dbReference>
<dbReference type="FunCoup" id="A0A1C7NRI5">
    <property type="interactions" value="158"/>
</dbReference>
<reference evidence="6 7" key="1">
    <citation type="submission" date="2016-03" db="EMBL/GenBank/DDBJ databases">
        <title>Choanephora cucurbitarum.</title>
        <authorList>
            <person name="Min B."/>
            <person name="Park H."/>
            <person name="Park J.-H."/>
            <person name="Shin H.-D."/>
            <person name="Choi I.-G."/>
        </authorList>
    </citation>
    <scope>NUCLEOTIDE SEQUENCE [LARGE SCALE GENOMIC DNA]</scope>
    <source>
        <strain evidence="6 7">KUS-F28377</strain>
    </source>
</reference>
<dbReference type="InterPro" id="IPR002685">
    <property type="entry name" value="Glyco_trans_15"/>
</dbReference>
<dbReference type="InParanoid" id="A0A1C7NRI5"/>
<dbReference type="STRING" id="101091.A0A1C7NRI5"/>
<dbReference type="GO" id="GO:0000032">
    <property type="term" value="P:cell wall mannoprotein biosynthetic process"/>
    <property type="evidence" value="ECO:0007669"/>
    <property type="project" value="TreeGrafter"/>
</dbReference>
<dbReference type="GO" id="GO:0005794">
    <property type="term" value="C:Golgi apparatus"/>
    <property type="evidence" value="ECO:0007669"/>
    <property type="project" value="TreeGrafter"/>
</dbReference>
<comment type="caution">
    <text evidence="6">The sequence shown here is derived from an EMBL/GenBank/DDBJ whole genome shotgun (WGS) entry which is preliminary data.</text>
</comment>
<feature type="region of interest" description="Disordered" evidence="4">
    <location>
        <begin position="60"/>
        <end position="82"/>
    </location>
</feature>
<dbReference type="GO" id="GO:0006487">
    <property type="term" value="P:protein N-linked glycosylation"/>
    <property type="evidence" value="ECO:0007669"/>
    <property type="project" value="TreeGrafter"/>
</dbReference>
<dbReference type="GO" id="GO:0000026">
    <property type="term" value="F:alpha-1,2-mannosyltransferase activity"/>
    <property type="evidence" value="ECO:0007669"/>
    <property type="project" value="TreeGrafter"/>
</dbReference>
<keyword evidence="2 6" id="KW-0808">Transferase</keyword>
<keyword evidence="7" id="KW-1185">Reference proteome</keyword>
<evidence type="ECO:0000256" key="5">
    <source>
        <dbReference type="SAM" id="Phobius"/>
    </source>
</evidence>
<dbReference type="AlphaFoldDB" id="A0A1C7NRI5"/>
<sequence length="474" mass="55963">MCLSRTAFRIVIATVIILGAILIYRSSTSENKYCNNSTECYNLLKEKAQLLKETTANSLAGFAQQEPSNEQKERQEKEQDKAYKAMLQTPEDKETDLKPEEEIKNKVKELEKEGRNKEGITSAVDDKKTRLEKEYQALTDTTLPRVKAAFVVLVRNRELYALRSSMRYLEDRFNHKYEYPWIFLNEEEFTDEFIEMTQSMTKAKVHYGLVPKEHWSYPDWIDQEHAKQCRQSMVDQNIIYGGSESYRHMCRYQSGFFMMHPLLDDLDYYWRVEPGVKFSCDIDYDPFRLMQERDLKYGFTIALREYKATIPTLWNATIDFAKKYPQYIYPRTRPDSLLNFISDDNGWSYNMCHFWSNFEIASLKYMRSEGYQAYFRHLDEAGGFFYERWGDAPVHSIAVAMMLKQSDVHWFYDIGYKHDNFEHCPTEEPWLVQSKCYCDPVTSFDSNAGSCTNLYLKTVNSTASNFIVTRQDKE</sequence>
<dbReference type="PIRSF" id="PIRSF018153">
    <property type="entry name" value="Glyco_trans_15"/>
    <property type="match status" value="1"/>
</dbReference>
<dbReference type="EMBL" id="LUGH01000007">
    <property type="protein sequence ID" value="OBZ91628.1"/>
    <property type="molecule type" value="Genomic_DNA"/>
</dbReference>
<dbReference type="OrthoDB" id="439943at2759"/>
<dbReference type="FunFam" id="3.90.550.10:FF:000051">
    <property type="entry name" value="Alpha-1,2-mannosyltransferase (Ktr4)"/>
    <property type="match status" value="1"/>
</dbReference>
<evidence type="ECO:0000256" key="1">
    <source>
        <dbReference type="ARBA" id="ARBA00007677"/>
    </source>
</evidence>
<evidence type="ECO:0000256" key="3">
    <source>
        <dbReference type="PIRSR" id="PIRSR018153-1"/>
    </source>
</evidence>
<dbReference type="Gene3D" id="3.90.550.10">
    <property type="entry name" value="Spore Coat Polysaccharide Biosynthesis Protein SpsA, Chain A"/>
    <property type="match status" value="1"/>
</dbReference>
<dbReference type="Pfam" id="PF01793">
    <property type="entry name" value="Glyco_transf_15"/>
    <property type="match status" value="1"/>
</dbReference>
<dbReference type="InterPro" id="IPR029044">
    <property type="entry name" value="Nucleotide-diphossugar_trans"/>
</dbReference>
<feature type="active site" description="Nucleophile" evidence="3">
    <location>
        <position position="359"/>
    </location>
</feature>
<keyword evidence="5" id="KW-0472">Membrane</keyword>